<organism evidence="2 3">
    <name type="scientific">Amnibacterium kyonggiense</name>
    <dbReference type="NCBI Taxonomy" id="595671"/>
    <lineage>
        <taxon>Bacteria</taxon>
        <taxon>Bacillati</taxon>
        <taxon>Actinomycetota</taxon>
        <taxon>Actinomycetes</taxon>
        <taxon>Micrococcales</taxon>
        <taxon>Microbacteriaceae</taxon>
        <taxon>Amnibacterium</taxon>
    </lineage>
</organism>
<dbReference type="Proteomes" id="UP000295344">
    <property type="component" value="Unassembled WGS sequence"/>
</dbReference>
<proteinExistence type="predicted"/>
<reference evidence="2 3" key="1">
    <citation type="submission" date="2019-03" db="EMBL/GenBank/DDBJ databases">
        <title>Genomic Encyclopedia of Archaeal and Bacterial Type Strains, Phase II (KMG-II): from individual species to whole genera.</title>
        <authorList>
            <person name="Goeker M."/>
        </authorList>
    </citation>
    <scope>NUCLEOTIDE SEQUENCE [LARGE SCALE GENOMIC DNA]</scope>
    <source>
        <strain evidence="2 3">DSM 24782</strain>
    </source>
</reference>
<dbReference type="OrthoDB" id="5520269at2"/>
<sequence>MGLLDRLKGYLSDDAPAARSGYSGYGASRPTARGPQRTDDEIAVDRYRYLLRTAPPEAVEEVHAEAFAKLTPQQRRMVFEELSQNATAADRPANDDPRTLARSATRSEMRQPGFLERTLGTGGGSRGPGGMGLGTVIGGSLLGTVAGVVIGSAIADMVMPGIGDLGSDIAGGVEDFGADVSEGFGGFGDAAGGFDDFGGDF</sequence>
<accession>A0A4V3EBA9</accession>
<dbReference type="RefSeq" id="WP_133765657.1">
    <property type="nucleotide sequence ID" value="NZ_BAAARP010000003.1"/>
</dbReference>
<feature type="region of interest" description="Disordered" evidence="1">
    <location>
        <begin position="85"/>
        <end position="107"/>
    </location>
</feature>
<keyword evidence="3" id="KW-1185">Reference proteome</keyword>
<feature type="compositionally biased region" description="Basic and acidic residues" evidence="1">
    <location>
        <begin position="92"/>
        <end position="107"/>
    </location>
</feature>
<evidence type="ECO:0000256" key="1">
    <source>
        <dbReference type="SAM" id="MobiDB-lite"/>
    </source>
</evidence>
<name>A0A4V3EBA9_9MICO</name>
<dbReference type="AlphaFoldDB" id="A0A4V3EBA9"/>
<protein>
    <submittedName>
        <fullName evidence="2">Uncharacterized protein</fullName>
    </submittedName>
</protein>
<dbReference type="EMBL" id="SOAM01000001">
    <property type="protein sequence ID" value="TDS81014.1"/>
    <property type="molecule type" value="Genomic_DNA"/>
</dbReference>
<comment type="caution">
    <text evidence="2">The sequence shown here is derived from an EMBL/GenBank/DDBJ whole genome shotgun (WGS) entry which is preliminary data.</text>
</comment>
<evidence type="ECO:0000313" key="3">
    <source>
        <dbReference type="Proteomes" id="UP000295344"/>
    </source>
</evidence>
<gene>
    <name evidence="2" type="ORF">CLV52_1587</name>
</gene>
<evidence type="ECO:0000313" key="2">
    <source>
        <dbReference type="EMBL" id="TDS81014.1"/>
    </source>
</evidence>